<dbReference type="SMART" id="SM00248">
    <property type="entry name" value="ANK"/>
    <property type="match status" value="5"/>
</dbReference>
<dbReference type="Pfam" id="PF12796">
    <property type="entry name" value="Ank_2"/>
    <property type="match status" value="2"/>
</dbReference>
<evidence type="ECO:0000256" key="3">
    <source>
        <dbReference type="ARBA" id="ARBA00022737"/>
    </source>
</evidence>
<feature type="transmembrane region" description="Helical" evidence="8">
    <location>
        <begin position="377"/>
        <end position="400"/>
    </location>
</feature>
<dbReference type="AlphaFoldDB" id="A0A4S4EN86"/>
<dbReference type="Gene3D" id="1.25.40.20">
    <property type="entry name" value="Ankyrin repeat-containing domain"/>
    <property type="match status" value="1"/>
</dbReference>
<evidence type="ECO:0000259" key="9">
    <source>
        <dbReference type="Pfam" id="PF13962"/>
    </source>
</evidence>
<protein>
    <recommendedName>
        <fullName evidence="9">PGG domain-containing protein</fullName>
    </recommendedName>
</protein>
<keyword evidence="6 8" id="KW-0472">Membrane</keyword>
<evidence type="ECO:0000313" key="10">
    <source>
        <dbReference type="EMBL" id="THG17714.1"/>
    </source>
</evidence>
<feature type="transmembrane region" description="Helical" evidence="8">
    <location>
        <begin position="339"/>
        <end position="365"/>
    </location>
</feature>
<dbReference type="Pfam" id="PF13962">
    <property type="entry name" value="PGG"/>
    <property type="match status" value="1"/>
</dbReference>
<comment type="caution">
    <text evidence="10">The sequence shown here is derived from an EMBL/GenBank/DDBJ whole genome shotgun (WGS) entry which is preliminary data.</text>
</comment>
<dbReference type="PANTHER" id="PTHR24186:SF37">
    <property type="entry name" value="PGG DOMAIN-CONTAINING PROTEIN"/>
    <property type="match status" value="1"/>
</dbReference>
<feature type="repeat" description="ANK" evidence="7">
    <location>
        <begin position="36"/>
        <end position="57"/>
    </location>
</feature>
<sequence length="444" mass="48814">MDQRLHDAAIQGDVIILHQIVKEDPLVLHRVNSGWFGGSPLHVAALHGHADFVTEVLHLNPELTEVLDSSQRSALHLASAKGHVKIAQTLISANPDTCLARDKDGRNPLHLAVMKGKVDVLKVLVQACPHAAQVTMDRGETILHLCVMHDQLDSLKQLVNTIKSKEFAEAKDGRGNTILHLAVANKQIEVLKYLLTNATVDVNLANASGYTALDIFAQIRKDMKISDNIIDSMEDELQKAGAIRGKDLTWVQWLPKKKETLMVVASLIATIAFQAGVTPPGGVWQDNSNGHIAGEAVMAYNFPELFPHFLRANTMGFVTSLSTIMLLTSGLPFKRKIFVCILVVLMWLTITSMAGAYAISIIVIAPKIYKTSLGHTTVIALTVWYSLMTILLLAQMVRLIGKAFEEEHSRHLVAKRIQKFSTVKSLLRHLNGSSNSVQLSHTNV</sequence>
<feature type="repeat" description="ANK" evidence="7">
    <location>
        <begin position="104"/>
        <end position="126"/>
    </location>
</feature>
<dbReference type="PROSITE" id="PS50297">
    <property type="entry name" value="ANK_REP_REGION"/>
    <property type="match status" value="2"/>
</dbReference>
<feature type="repeat" description="ANK" evidence="7">
    <location>
        <begin position="70"/>
        <end position="102"/>
    </location>
</feature>
<organism evidence="10 11">
    <name type="scientific">Camellia sinensis var. sinensis</name>
    <name type="common">China tea</name>
    <dbReference type="NCBI Taxonomy" id="542762"/>
    <lineage>
        <taxon>Eukaryota</taxon>
        <taxon>Viridiplantae</taxon>
        <taxon>Streptophyta</taxon>
        <taxon>Embryophyta</taxon>
        <taxon>Tracheophyta</taxon>
        <taxon>Spermatophyta</taxon>
        <taxon>Magnoliopsida</taxon>
        <taxon>eudicotyledons</taxon>
        <taxon>Gunneridae</taxon>
        <taxon>Pentapetalae</taxon>
        <taxon>asterids</taxon>
        <taxon>Ericales</taxon>
        <taxon>Theaceae</taxon>
        <taxon>Camellia</taxon>
    </lineage>
</organism>
<dbReference type="SUPFAM" id="SSF48403">
    <property type="entry name" value="Ankyrin repeat"/>
    <property type="match status" value="1"/>
</dbReference>
<evidence type="ECO:0000256" key="7">
    <source>
        <dbReference type="PROSITE-ProRule" id="PRU00023"/>
    </source>
</evidence>
<comment type="subcellular location">
    <subcellularLocation>
        <location evidence="1">Membrane</location>
        <topology evidence="1">Multi-pass membrane protein</topology>
    </subcellularLocation>
</comment>
<evidence type="ECO:0000256" key="5">
    <source>
        <dbReference type="ARBA" id="ARBA00023043"/>
    </source>
</evidence>
<keyword evidence="3" id="KW-0677">Repeat</keyword>
<keyword evidence="4 8" id="KW-1133">Transmembrane helix</keyword>
<dbReference type="STRING" id="542762.A0A4S4EN86"/>
<dbReference type="Pfam" id="PF13857">
    <property type="entry name" value="Ank_5"/>
    <property type="match status" value="1"/>
</dbReference>
<evidence type="ECO:0000256" key="6">
    <source>
        <dbReference type="ARBA" id="ARBA00023136"/>
    </source>
</evidence>
<evidence type="ECO:0000313" key="11">
    <source>
        <dbReference type="Proteomes" id="UP000306102"/>
    </source>
</evidence>
<dbReference type="PROSITE" id="PS50088">
    <property type="entry name" value="ANK_REPEAT"/>
    <property type="match status" value="4"/>
</dbReference>
<gene>
    <name evidence="10" type="ORF">TEA_030130</name>
</gene>
<evidence type="ECO:0000256" key="1">
    <source>
        <dbReference type="ARBA" id="ARBA00004141"/>
    </source>
</evidence>
<name>A0A4S4EN86_CAMSN</name>
<proteinExistence type="predicted"/>
<feature type="repeat" description="ANK" evidence="7">
    <location>
        <begin position="174"/>
        <end position="207"/>
    </location>
</feature>
<dbReference type="PANTHER" id="PTHR24186">
    <property type="entry name" value="PROTEIN PHOSPHATASE 1 REGULATORY SUBUNIT"/>
    <property type="match status" value="1"/>
</dbReference>
<dbReference type="EMBL" id="SDRB02003456">
    <property type="protein sequence ID" value="THG17714.1"/>
    <property type="molecule type" value="Genomic_DNA"/>
</dbReference>
<evidence type="ECO:0000256" key="2">
    <source>
        <dbReference type="ARBA" id="ARBA00022692"/>
    </source>
</evidence>
<keyword evidence="11" id="KW-1185">Reference proteome</keyword>
<evidence type="ECO:0000256" key="8">
    <source>
        <dbReference type="SAM" id="Phobius"/>
    </source>
</evidence>
<dbReference type="InterPro" id="IPR036770">
    <property type="entry name" value="Ankyrin_rpt-contain_sf"/>
</dbReference>
<feature type="transmembrane region" description="Helical" evidence="8">
    <location>
        <begin position="308"/>
        <end position="327"/>
    </location>
</feature>
<dbReference type="GO" id="GO:0005886">
    <property type="term" value="C:plasma membrane"/>
    <property type="evidence" value="ECO:0007669"/>
    <property type="project" value="TreeGrafter"/>
</dbReference>
<keyword evidence="2 8" id="KW-0812">Transmembrane</keyword>
<dbReference type="InterPro" id="IPR002110">
    <property type="entry name" value="Ankyrin_rpt"/>
</dbReference>
<evidence type="ECO:0000256" key="4">
    <source>
        <dbReference type="ARBA" id="ARBA00022989"/>
    </source>
</evidence>
<reference evidence="10 11" key="1">
    <citation type="journal article" date="2018" name="Proc. Natl. Acad. Sci. U.S.A.">
        <title>Draft genome sequence of Camellia sinensis var. sinensis provides insights into the evolution of the tea genome and tea quality.</title>
        <authorList>
            <person name="Wei C."/>
            <person name="Yang H."/>
            <person name="Wang S."/>
            <person name="Zhao J."/>
            <person name="Liu C."/>
            <person name="Gao L."/>
            <person name="Xia E."/>
            <person name="Lu Y."/>
            <person name="Tai Y."/>
            <person name="She G."/>
            <person name="Sun J."/>
            <person name="Cao H."/>
            <person name="Tong W."/>
            <person name="Gao Q."/>
            <person name="Li Y."/>
            <person name="Deng W."/>
            <person name="Jiang X."/>
            <person name="Wang W."/>
            <person name="Chen Q."/>
            <person name="Zhang S."/>
            <person name="Li H."/>
            <person name="Wu J."/>
            <person name="Wang P."/>
            <person name="Li P."/>
            <person name="Shi C."/>
            <person name="Zheng F."/>
            <person name="Jian J."/>
            <person name="Huang B."/>
            <person name="Shan D."/>
            <person name="Shi M."/>
            <person name="Fang C."/>
            <person name="Yue Y."/>
            <person name="Li F."/>
            <person name="Li D."/>
            <person name="Wei S."/>
            <person name="Han B."/>
            <person name="Jiang C."/>
            <person name="Yin Y."/>
            <person name="Xia T."/>
            <person name="Zhang Z."/>
            <person name="Bennetzen J.L."/>
            <person name="Zhao S."/>
            <person name="Wan X."/>
        </authorList>
    </citation>
    <scope>NUCLEOTIDE SEQUENCE [LARGE SCALE GENOMIC DNA]</scope>
    <source>
        <strain evidence="11">cv. Shuchazao</strain>
        <tissue evidence="10">Leaf</tissue>
    </source>
</reference>
<feature type="domain" description="PGG" evidence="9">
    <location>
        <begin position="252"/>
        <end position="363"/>
    </location>
</feature>
<dbReference type="Proteomes" id="UP000306102">
    <property type="component" value="Unassembled WGS sequence"/>
</dbReference>
<dbReference type="InterPro" id="IPR026961">
    <property type="entry name" value="PGG_dom"/>
</dbReference>
<keyword evidence="5 7" id="KW-0040">ANK repeat</keyword>
<accession>A0A4S4EN86</accession>